<dbReference type="InterPro" id="IPR001343">
    <property type="entry name" value="Hemolysn_Ca-bd"/>
</dbReference>
<dbReference type="GO" id="GO:0016020">
    <property type="term" value="C:membrane"/>
    <property type="evidence" value="ECO:0007669"/>
    <property type="project" value="UniProtKB-SubCell"/>
</dbReference>
<keyword evidence="3" id="KW-0677">Repeat</keyword>
<keyword evidence="5" id="KW-0130">Cell adhesion</keyword>
<dbReference type="InterPro" id="IPR050971">
    <property type="entry name" value="Cadherin-domain_protein"/>
</dbReference>
<proteinExistence type="predicted"/>
<dbReference type="NCBIfam" id="TIGR01965">
    <property type="entry name" value="VCBS_repeat"/>
    <property type="match status" value="2"/>
</dbReference>
<dbReference type="GO" id="GO:0007156">
    <property type="term" value="P:homophilic cell adhesion via plasma membrane adhesion molecules"/>
    <property type="evidence" value="ECO:0007669"/>
    <property type="project" value="InterPro"/>
</dbReference>
<evidence type="ECO:0000313" key="10">
    <source>
        <dbReference type="Proteomes" id="UP000199473"/>
    </source>
</evidence>
<dbReference type="GO" id="GO:0005911">
    <property type="term" value="C:cell-cell junction"/>
    <property type="evidence" value="ECO:0007669"/>
    <property type="project" value="TreeGrafter"/>
</dbReference>
<dbReference type="CDD" id="cd11304">
    <property type="entry name" value="Cadherin_repeat"/>
    <property type="match status" value="3"/>
</dbReference>
<keyword evidence="7" id="KW-0472">Membrane</keyword>
<evidence type="ECO:0000256" key="1">
    <source>
        <dbReference type="ARBA" id="ARBA00004370"/>
    </source>
</evidence>
<feature type="domain" description="Cadherin" evidence="8">
    <location>
        <begin position="470"/>
        <end position="584"/>
    </location>
</feature>
<feature type="domain" description="Cadherin" evidence="8">
    <location>
        <begin position="271"/>
        <end position="380"/>
    </location>
</feature>
<feature type="non-terminal residue" evidence="9">
    <location>
        <position position="1"/>
    </location>
</feature>
<dbReference type="PROSITE" id="PS50268">
    <property type="entry name" value="CADHERIN_2"/>
    <property type="match status" value="4"/>
</dbReference>
<dbReference type="InterPro" id="IPR002126">
    <property type="entry name" value="Cadherin-like_dom"/>
</dbReference>
<dbReference type="Pfam" id="PF00353">
    <property type="entry name" value="HemolysinCabind"/>
    <property type="match status" value="1"/>
</dbReference>
<dbReference type="InterPro" id="IPR010221">
    <property type="entry name" value="VCBS_dom"/>
</dbReference>
<dbReference type="RefSeq" id="WP_217648648.1">
    <property type="nucleotide sequence ID" value="NZ_FOSQ01000002.1"/>
</dbReference>
<protein>
    <submittedName>
        <fullName evidence="9">Type I secretion C-terminal target domain (VC_A0849 subclass)</fullName>
    </submittedName>
</protein>
<evidence type="ECO:0000256" key="7">
    <source>
        <dbReference type="ARBA" id="ARBA00023136"/>
    </source>
</evidence>
<dbReference type="GO" id="GO:0005509">
    <property type="term" value="F:calcium ion binding"/>
    <property type="evidence" value="ECO:0007669"/>
    <property type="project" value="InterPro"/>
</dbReference>
<keyword evidence="2" id="KW-0812">Transmembrane</keyword>
<dbReference type="PROSITE" id="PS00330">
    <property type="entry name" value="HEMOLYSIN_CALCIUM"/>
    <property type="match status" value="2"/>
</dbReference>
<dbReference type="SUPFAM" id="SSF49313">
    <property type="entry name" value="Cadherin-like"/>
    <property type="match status" value="2"/>
</dbReference>
<dbReference type="Proteomes" id="UP000199473">
    <property type="component" value="Unassembled WGS sequence"/>
</dbReference>
<dbReference type="InterPro" id="IPR040853">
    <property type="entry name" value="RapA2_cadherin-like"/>
</dbReference>
<dbReference type="PANTHER" id="PTHR24025:SF23">
    <property type="entry name" value="NEURAL-CADHERIN"/>
    <property type="match status" value="1"/>
</dbReference>
<dbReference type="Gene3D" id="2.150.10.10">
    <property type="entry name" value="Serralysin-like metalloprotease, C-terminal"/>
    <property type="match status" value="1"/>
</dbReference>
<dbReference type="Pfam" id="PF17803">
    <property type="entry name" value="Cadherin_4"/>
    <property type="match status" value="1"/>
</dbReference>
<name>A0A1I3YZ90_9PROT</name>
<organism evidence="9 10">
    <name type="scientific">Falsiroseomonas stagni DSM 19981</name>
    <dbReference type="NCBI Taxonomy" id="1123062"/>
    <lineage>
        <taxon>Bacteria</taxon>
        <taxon>Pseudomonadati</taxon>
        <taxon>Pseudomonadota</taxon>
        <taxon>Alphaproteobacteria</taxon>
        <taxon>Acetobacterales</taxon>
        <taxon>Roseomonadaceae</taxon>
        <taxon>Falsiroseomonas</taxon>
    </lineage>
</organism>
<evidence type="ECO:0000259" key="8">
    <source>
        <dbReference type="PROSITE" id="PS50268"/>
    </source>
</evidence>
<dbReference type="Gene3D" id="2.60.40.60">
    <property type="entry name" value="Cadherins"/>
    <property type="match status" value="3"/>
</dbReference>
<sequence length="711" mass="70518">DNPFNGIDAGGYSSPSFVDLDSDSDLDLVTGGDEGVFKAWKNNATPAPMPASASITVTVTAENDAPAITSAATANHAENGTGTAYQAAATDPEGTTSFTWSLSGADAALFDISSTGAVTFKAAPNFEAPTDAGANNIYDITVKANDGTLDSASHAVTITVTDGNDAPTVTSAATANFAENGSGTAYQATATDPDAVTTLTWSLGGADASLFDINAANGAVTFKAVPNFEAPADAGGNNVYNITVTADDGGASSAAHAVAITVTNVNDAPIVTSAATANFAENGSGAAYRATAADADAGATLTWSLGGADAARFNISSAGAVTFKASPNFEAPTDTGGNNVYDITVAANDGVVSSAALAVAITVTDVNEGLSITSATTTTFAENGSGAAYQATAYVPYAATTLIWSLGGTDAALFNITRTGTVTFKTAPNFEAPTDSGGNNIYNITVTANFGAFSSSARAVAITVTNVNDAPTVTSTAVANFAENGSGTAYQATATDPDAGTTLTWSLGGTDAARFDINAANGAVTFKAAPNFEAPTDAGGNNVYDITVTANDGGLNSTARAVAITVTDVAEALRLEGSAGNDSLIGGTGNDTLLGFGGNDVLDGGVGPDSLTGGAGADSFLFASSLQANRDVVTDFSALEGDKIDLAAMDANTLFSGDQAFKWIGSASFSAAGQLRFAGGILAGDVNGDGAADFQITLTGVTSLTSASIWL</sequence>
<evidence type="ECO:0000256" key="4">
    <source>
        <dbReference type="ARBA" id="ARBA00022837"/>
    </source>
</evidence>
<dbReference type="SUPFAM" id="SSF51120">
    <property type="entry name" value="beta-Roll"/>
    <property type="match status" value="1"/>
</dbReference>
<feature type="domain" description="Cadherin" evidence="8">
    <location>
        <begin position="65"/>
        <end position="169"/>
    </location>
</feature>
<dbReference type="SMART" id="SM00112">
    <property type="entry name" value="CA"/>
    <property type="match status" value="4"/>
</dbReference>
<evidence type="ECO:0000256" key="2">
    <source>
        <dbReference type="ARBA" id="ARBA00022692"/>
    </source>
</evidence>
<feature type="domain" description="Cadherin" evidence="8">
    <location>
        <begin position="169"/>
        <end position="271"/>
    </location>
</feature>
<evidence type="ECO:0000256" key="5">
    <source>
        <dbReference type="ARBA" id="ARBA00022889"/>
    </source>
</evidence>
<dbReference type="PRINTS" id="PR00313">
    <property type="entry name" value="CABNDNGRPT"/>
</dbReference>
<keyword evidence="10" id="KW-1185">Reference proteome</keyword>
<dbReference type="InterPro" id="IPR018511">
    <property type="entry name" value="Hemolysin-typ_Ca-bd_CS"/>
</dbReference>
<dbReference type="STRING" id="1123062.SAMN02745775_1021"/>
<evidence type="ECO:0000313" key="9">
    <source>
        <dbReference type="EMBL" id="SFK37162.1"/>
    </source>
</evidence>
<keyword evidence="6" id="KW-1133">Transmembrane helix</keyword>
<dbReference type="EMBL" id="FOSQ01000002">
    <property type="protein sequence ID" value="SFK37162.1"/>
    <property type="molecule type" value="Genomic_DNA"/>
</dbReference>
<comment type="subcellular location">
    <subcellularLocation>
        <location evidence="1">Membrane</location>
    </subcellularLocation>
</comment>
<reference evidence="9 10" key="1">
    <citation type="submission" date="2016-10" db="EMBL/GenBank/DDBJ databases">
        <authorList>
            <person name="de Groot N.N."/>
        </authorList>
    </citation>
    <scope>NUCLEOTIDE SEQUENCE [LARGE SCALE GENOMIC DNA]</scope>
    <source>
        <strain evidence="9 10">DSM 19981</strain>
    </source>
</reference>
<accession>A0A1I3YZ90</accession>
<dbReference type="AlphaFoldDB" id="A0A1I3YZ90"/>
<evidence type="ECO:0000256" key="3">
    <source>
        <dbReference type="ARBA" id="ARBA00022737"/>
    </source>
</evidence>
<dbReference type="InterPro" id="IPR015919">
    <property type="entry name" value="Cadherin-like_sf"/>
</dbReference>
<dbReference type="InterPro" id="IPR011049">
    <property type="entry name" value="Serralysin-like_metalloprot_C"/>
</dbReference>
<dbReference type="PANTHER" id="PTHR24025">
    <property type="entry name" value="DESMOGLEIN FAMILY MEMBER"/>
    <property type="match status" value="1"/>
</dbReference>
<keyword evidence="4" id="KW-0106">Calcium</keyword>
<gene>
    <name evidence="9" type="ORF">SAMN02745775_1021</name>
</gene>
<evidence type="ECO:0000256" key="6">
    <source>
        <dbReference type="ARBA" id="ARBA00022989"/>
    </source>
</evidence>